<dbReference type="KEGG" id="tao:THIAE_01665"/>
<feature type="domain" description="NAD-dependent epimerase/dehydratase" evidence="2">
    <location>
        <begin position="3"/>
        <end position="201"/>
    </location>
</feature>
<dbReference type="InterPro" id="IPR001509">
    <property type="entry name" value="Epimerase_deHydtase"/>
</dbReference>
<dbReference type="Pfam" id="PF01370">
    <property type="entry name" value="Epimerase"/>
    <property type="match status" value="1"/>
</dbReference>
<organism evidence="4 5">
    <name type="scientific">Thiomicrospira aerophila AL3</name>
    <dbReference type="NCBI Taxonomy" id="717772"/>
    <lineage>
        <taxon>Bacteria</taxon>
        <taxon>Pseudomonadati</taxon>
        <taxon>Pseudomonadota</taxon>
        <taxon>Gammaproteobacteria</taxon>
        <taxon>Thiotrichales</taxon>
        <taxon>Piscirickettsiaceae</taxon>
        <taxon>Thiomicrospira</taxon>
    </lineage>
</organism>
<dbReference type="OrthoDB" id="9801773at2"/>
<dbReference type="eggNOG" id="COG1090">
    <property type="taxonomic scope" value="Bacteria"/>
</dbReference>
<feature type="domain" description="DUF1731" evidence="3">
    <location>
        <begin position="236"/>
        <end position="282"/>
    </location>
</feature>
<dbReference type="InterPro" id="IPR013549">
    <property type="entry name" value="DUF1731"/>
</dbReference>
<dbReference type="PANTHER" id="PTHR11092">
    <property type="entry name" value="SUGAR NUCLEOTIDE EPIMERASE RELATED"/>
    <property type="match status" value="1"/>
</dbReference>
<reference evidence="4 5" key="1">
    <citation type="submission" date="2013-12" db="EMBL/GenBank/DDBJ databases">
        <authorList>
            <consortium name="DOE Joint Genome Institute"/>
            <person name="Kappler U."/>
            <person name="Huntemann M."/>
            <person name="Han J."/>
            <person name="Chen A."/>
            <person name="Kyrpides N."/>
            <person name="Mavromatis K."/>
            <person name="Markowitz V."/>
            <person name="Palaniappan K."/>
            <person name="Ivanova N."/>
            <person name="Schaumberg A."/>
            <person name="Pati A."/>
            <person name="Liolios K."/>
            <person name="Nordberg H.P."/>
            <person name="Cantor M.N."/>
            <person name="Hua S.X."/>
            <person name="Woyke T."/>
        </authorList>
    </citation>
    <scope>NUCLEOTIDE SEQUENCE [LARGE SCALE GENOMIC DNA]</scope>
    <source>
        <strain evidence="5">AL2</strain>
    </source>
</reference>
<dbReference type="Pfam" id="PF08338">
    <property type="entry name" value="DUF1731"/>
    <property type="match status" value="1"/>
</dbReference>
<protein>
    <recommendedName>
        <fullName evidence="6">TIGR01777 family protein</fullName>
    </recommendedName>
</protein>
<dbReference type="RefSeq" id="WP_006459755.1">
    <property type="nucleotide sequence ID" value="NZ_CP007030.1"/>
</dbReference>
<dbReference type="STRING" id="717772.THIAE_01665"/>
<dbReference type="AlphaFoldDB" id="W0DTP4"/>
<dbReference type="SUPFAM" id="SSF51735">
    <property type="entry name" value="NAD(P)-binding Rossmann-fold domains"/>
    <property type="match status" value="1"/>
</dbReference>
<accession>W0DTP4</accession>
<dbReference type="InterPro" id="IPR036291">
    <property type="entry name" value="NAD(P)-bd_dom_sf"/>
</dbReference>
<evidence type="ECO:0000256" key="1">
    <source>
        <dbReference type="ARBA" id="ARBA00009353"/>
    </source>
</evidence>
<dbReference type="HOGENOM" id="CLU_047373_0_3_6"/>
<name>W0DTP4_9GAMM</name>
<dbReference type="Gene3D" id="3.40.50.720">
    <property type="entry name" value="NAD(P)-binding Rossmann-like Domain"/>
    <property type="match status" value="1"/>
</dbReference>
<dbReference type="PANTHER" id="PTHR11092:SF0">
    <property type="entry name" value="EPIMERASE FAMILY PROTEIN SDR39U1"/>
    <property type="match status" value="1"/>
</dbReference>
<proteinExistence type="inferred from homology"/>
<evidence type="ECO:0000313" key="5">
    <source>
        <dbReference type="Proteomes" id="UP000005380"/>
    </source>
</evidence>
<dbReference type="Proteomes" id="UP000005380">
    <property type="component" value="Chromosome"/>
</dbReference>
<sequence>MKIVILGGTGFVGRHLSRHLTEQGHQVTAQGRSAFKDLDHLTQLIDNQDVVIQLAGANIGERWNEAYKRELYDSRIATSELLQKALAKANTPPERILAASAIGIYPQRPCGQPLDERCTDVDPGFLGHLGQAWEAANAQLTPAPLIMRFGVVLGLDGGALAKMLPAFRLGGGGPVAGGQQCFSWIHIDDLVAAISWALGQPTLSGAINFCAPEPLTQAAFGRTLAHALGRPFWLPMPEVALKILFGEGAQVLTHSSCVVPTRLTELGFKFTYPNATSAIKHLVSRA</sequence>
<gene>
    <name evidence="4" type="ORF">THIAE_01665</name>
</gene>
<dbReference type="NCBIfam" id="TIGR01777">
    <property type="entry name" value="yfcH"/>
    <property type="match status" value="1"/>
</dbReference>
<comment type="similarity">
    <text evidence="1">Belongs to the NAD(P)-dependent epimerase/dehydratase family. SDR39U1 subfamily.</text>
</comment>
<dbReference type="EMBL" id="CP007030">
    <property type="protein sequence ID" value="AHF00643.1"/>
    <property type="molecule type" value="Genomic_DNA"/>
</dbReference>
<evidence type="ECO:0000259" key="3">
    <source>
        <dbReference type="Pfam" id="PF08338"/>
    </source>
</evidence>
<evidence type="ECO:0008006" key="6">
    <source>
        <dbReference type="Google" id="ProtNLM"/>
    </source>
</evidence>
<evidence type="ECO:0000313" key="4">
    <source>
        <dbReference type="EMBL" id="AHF00643.1"/>
    </source>
</evidence>
<keyword evidence="5" id="KW-1185">Reference proteome</keyword>
<dbReference type="FunCoup" id="W0DTP4">
    <property type="interactions" value="302"/>
</dbReference>
<evidence type="ECO:0000259" key="2">
    <source>
        <dbReference type="Pfam" id="PF01370"/>
    </source>
</evidence>
<dbReference type="InParanoid" id="W0DTP4"/>
<dbReference type="InterPro" id="IPR010099">
    <property type="entry name" value="SDR39U1"/>
</dbReference>